<feature type="region of interest" description="Disordered" evidence="6">
    <location>
        <begin position="281"/>
        <end position="303"/>
    </location>
</feature>
<dbReference type="SUPFAM" id="SSF53098">
    <property type="entry name" value="Ribonuclease H-like"/>
    <property type="match status" value="1"/>
</dbReference>
<dbReference type="GO" id="GO:0008270">
    <property type="term" value="F:zinc ion binding"/>
    <property type="evidence" value="ECO:0007669"/>
    <property type="project" value="UniProtKB-KW"/>
</dbReference>
<dbReference type="GO" id="GO:0005634">
    <property type="term" value="C:nucleus"/>
    <property type="evidence" value="ECO:0007669"/>
    <property type="project" value="UniProtKB-SubCell"/>
</dbReference>
<keyword evidence="3" id="KW-0863">Zinc-finger</keyword>
<dbReference type="PANTHER" id="PTHR46481:SF10">
    <property type="entry name" value="ZINC FINGER BED DOMAIN-CONTAINING PROTEIN 39"/>
    <property type="match status" value="1"/>
</dbReference>
<reference evidence="8" key="2">
    <citation type="submission" date="2015-01" db="EMBL/GenBank/DDBJ databases">
        <title>Evolutionary Origins and Diversification of the Mycorrhizal Mutualists.</title>
        <authorList>
            <consortium name="DOE Joint Genome Institute"/>
            <consortium name="Mycorrhizal Genomics Consortium"/>
            <person name="Kohler A."/>
            <person name="Kuo A."/>
            <person name="Nagy L.G."/>
            <person name="Floudas D."/>
            <person name="Copeland A."/>
            <person name="Barry K.W."/>
            <person name="Cichocki N."/>
            <person name="Veneault-Fourrey C."/>
            <person name="LaButti K."/>
            <person name="Lindquist E.A."/>
            <person name="Lipzen A."/>
            <person name="Lundell T."/>
            <person name="Morin E."/>
            <person name="Murat C."/>
            <person name="Riley R."/>
            <person name="Ohm R."/>
            <person name="Sun H."/>
            <person name="Tunlid A."/>
            <person name="Henrissat B."/>
            <person name="Grigoriev I.V."/>
            <person name="Hibbett D.S."/>
            <person name="Martin F."/>
        </authorList>
    </citation>
    <scope>NUCLEOTIDE SEQUENCE [LARGE SCALE GENOMIC DNA]</scope>
    <source>
        <strain evidence="8">h7</strain>
    </source>
</reference>
<keyword evidence="2" id="KW-0479">Metal-binding</keyword>
<dbReference type="EMBL" id="KN831777">
    <property type="protein sequence ID" value="KIM42939.1"/>
    <property type="molecule type" value="Genomic_DNA"/>
</dbReference>
<feature type="compositionally biased region" description="Pro residues" evidence="6">
    <location>
        <begin position="290"/>
        <end position="302"/>
    </location>
</feature>
<evidence type="ECO:0000256" key="6">
    <source>
        <dbReference type="SAM" id="MobiDB-lite"/>
    </source>
</evidence>
<dbReference type="AlphaFoldDB" id="A0A0C3CFG9"/>
<dbReference type="PANTHER" id="PTHR46481">
    <property type="entry name" value="ZINC FINGER BED DOMAIN-CONTAINING PROTEIN 4"/>
    <property type="match status" value="1"/>
</dbReference>
<accession>A0A0C3CFG9</accession>
<sequence length="419" mass="47129">MHFFKIVEELGVLHKIGVITMDNASNNNTFMEELEEVLIERGIPFDRDGNRIRWEDYLSALEADLVEKCRSIVGTCRVSGQHRQALLKKIDEGNKSGYWKGKLDNGKDKIPLVQLLRDYETRWSSTYNMIECLLELYAAIHDFLLDLEQSDLQSLMLSELEKGVLYDIVQVLQVAHLAQELLLAPTLCMALPVFETLINKWDHLSSTIPELKHVIDIGISKLEEYVAKTRKTRTYALSMTKRINPSHRSATDIASSNISHGYHRLKSLDVTVRRSASLHSLQSSASELTSPPPTSSIQPPRPQTAAEIAATKARELVEDTAIVERKLSRYEAVSALPSFENAGMVNIVHFWSVHEFEYPLLFRVAMDVLPAQASTDLCIAKEADYAISGQLTEAAIDELMAAGKYGELEDLIKNMNKLS</sequence>
<evidence type="ECO:0000313" key="8">
    <source>
        <dbReference type="Proteomes" id="UP000053424"/>
    </source>
</evidence>
<reference evidence="7 8" key="1">
    <citation type="submission" date="2014-04" db="EMBL/GenBank/DDBJ databases">
        <authorList>
            <consortium name="DOE Joint Genome Institute"/>
            <person name="Kuo A."/>
            <person name="Gay G."/>
            <person name="Dore J."/>
            <person name="Kohler A."/>
            <person name="Nagy L.G."/>
            <person name="Floudas D."/>
            <person name="Copeland A."/>
            <person name="Barry K.W."/>
            <person name="Cichocki N."/>
            <person name="Veneault-Fourrey C."/>
            <person name="LaButti K."/>
            <person name="Lindquist E.A."/>
            <person name="Lipzen A."/>
            <person name="Lundell T."/>
            <person name="Morin E."/>
            <person name="Murat C."/>
            <person name="Sun H."/>
            <person name="Tunlid A."/>
            <person name="Henrissat B."/>
            <person name="Grigoriev I.V."/>
            <person name="Hibbett D.S."/>
            <person name="Martin F."/>
            <person name="Nordberg H.P."/>
            <person name="Cantor M.N."/>
            <person name="Hua S.X."/>
        </authorList>
    </citation>
    <scope>NUCLEOTIDE SEQUENCE [LARGE SCALE GENOMIC DNA]</scope>
    <source>
        <strain evidence="8">h7</strain>
    </source>
</reference>
<evidence type="ECO:0000256" key="2">
    <source>
        <dbReference type="ARBA" id="ARBA00022723"/>
    </source>
</evidence>
<keyword evidence="8" id="KW-1185">Reference proteome</keyword>
<organism evidence="7 8">
    <name type="scientific">Hebeloma cylindrosporum</name>
    <dbReference type="NCBI Taxonomy" id="76867"/>
    <lineage>
        <taxon>Eukaryota</taxon>
        <taxon>Fungi</taxon>
        <taxon>Dikarya</taxon>
        <taxon>Basidiomycota</taxon>
        <taxon>Agaricomycotina</taxon>
        <taxon>Agaricomycetes</taxon>
        <taxon>Agaricomycetidae</taxon>
        <taxon>Agaricales</taxon>
        <taxon>Agaricineae</taxon>
        <taxon>Hymenogastraceae</taxon>
        <taxon>Hebeloma</taxon>
    </lineage>
</organism>
<gene>
    <name evidence="7" type="ORF">M413DRAFT_18544</name>
</gene>
<proteinExistence type="predicted"/>
<evidence type="ECO:0008006" key="9">
    <source>
        <dbReference type="Google" id="ProtNLM"/>
    </source>
</evidence>
<evidence type="ECO:0000256" key="3">
    <source>
        <dbReference type="ARBA" id="ARBA00022771"/>
    </source>
</evidence>
<evidence type="ECO:0000256" key="5">
    <source>
        <dbReference type="ARBA" id="ARBA00023242"/>
    </source>
</evidence>
<evidence type="ECO:0000256" key="1">
    <source>
        <dbReference type="ARBA" id="ARBA00004123"/>
    </source>
</evidence>
<evidence type="ECO:0000256" key="4">
    <source>
        <dbReference type="ARBA" id="ARBA00022833"/>
    </source>
</evidence>
<dbReference type="OrthoDB" id="2790258at2759"/>
<keyword evidence="4" id="KW-0862">Zinc</keyword>
<dbReference type="InterPro" id="IPR012337">
    <property type="entry name" value="RNaseH-like_sf"/>
</dbReference>
<name>A0A0C3CFG9_HEBCY</name>
<keyword evidence="5" id="KW-0539">Nucleus</keyword>
<dbReference type="InterPro" id="IPR052035">
    <property type="entry name" value="ZnF_BED_domain_contain"/>
</dbReference>
<dbReference type="HOGENOM" id="CLU_009123_6_4_1"/>
<dbReference type="Proteomes" id="UP000053424">
    <property type="component" value="Unassembled WGS sequence"/>
</dbReference>
<comment type="subcellular location">
    <subcellularLocation>
        <location evidence="1">Nucleus</location>
    </subcellularLocation>
</comment>
<protein>
    <recommendedName>
        <fullName evidence="9">HAT C-terminal dimerisation domain-containing protein</fullName>
    </recommendedName>
</protein>
<evidence type="ECO:0000313" key="7">
    <source>
        <dbReference type="EMBL" id="KIM42939.1"/>
    </source>
</evidence>